<keyword evidence="4" id="KW-1185">Reference proteome</keyword>
<protein>
    <submittedName>
        <fullName evidence="3">Protein kinase domain</fullName>
    </submittedName>
</protein>
<keyword evidence="3" id="KW-0418">Kinase</keyword>
<proteinExistence type="predicted"/>
<organism evidence="3 4">
    <name type="scientific">Legionella cherrii</name>
    <dbReference type="NCBI Taxonomy" id="28084"/>
    <lineage>
        <taxon>Bacteria</taxon>
        <taxon>Pseudomonadati</taxon>
        <taxon>Pseudomonadota</taxon>
        <taxon>Gammaproteobacteria</taxon>
        <taxon>Legionellales</taxon>
        <taxon>Legionellaceae</taxon>
        <taxon>Legionella</taxon>
    </lineage>
</organism>
<dbReference type="GO" id="GO:0016301">
    <property type="term" value="F:kinase activity"/>
    <property type="evidence" value="ECO:0007669"/>
    <property type="project" value="UniProtKB-KW"/>
</dbReference>
<name>A0ABY6T6H6_9GAMM</name>
<accession>A0ABY6T6H6</accession>
<gene>
    <name evidence="3" type="ORF">NCTC11976_01793</name>
</gene>
<evidence type="ECO:0000259" key="2">
    <source>
        <dbReference type="PROSITE" id="PS50011"/>
    </source>
</evidence>
<dbReference type="EMBL" id="LR134173">
    <property type="protein sequence ID" value="VEB36602.1"/>
    <property type="molecule type" value="Genomic_DNA"/>
</dbReference>
<sequence>MANPIHYLNPTLPENIPVVVALMNSVHGANPGLLEAYNVYSLPTSAGEASRYVLTLPVLQFIADPLVRSDAPPRRLDVFEPSSDDKGCFGNVFPVIKSIIPQGEGGYFDESGAYVIKQMRAHHNRLSDKPNKPNMYVRVANREQYLGSQHPTLGIHYNLVKTEQFSYLHMNRAPGRTLDFYIDQLSGEEFLSLACTLIEEVPKQIHRIVSSGKHQGRTMIHCDLKPDNIMAQLNKNEENGHSEWTVTVIDMGLAKTISKDGHYSTLRNHGNRMAWDTNMFLASLLGTLKSYDIQSDIYALFVCISELAGAPSRDGTEITEESTEESIEKLTADEHKKMALERGLEMTQHPDFIGIFGNMGFDPKLAEKLTDTLRGTLHPDKLQRMKPEQALTVFQEALNTVRENAEETLFNTPAKKRKTDQITAEDLKQCIELPLEEMAKEKEQAVEEYNRQPRKITLKKWLNQFNELRSAASPEEYERFKTMLPTVRKNIKGSYISDLLRFNLYEEYDADACIRLILRHEQLTAPLKKDYPTLPGLWQKRFQMLARVIPLQLTQSQALACTQIGLFKQNITALLALESKESDPEIIKVMRQELETQLQLDPKVWYQQLPQFVQLFNHQYDCITQVNALANQLIPHCSWKKDFQQQFIDWTNEIFNQAIQGKFPEIQGYFSHYHSMIALLDRCSQDRETLTGLFNALPDLSQSIIGEESIDIAIRQLKLSDTQTVINLTQKLVLLFLIHDVFYQLIDRDKKEYDSIMQTNSAQFIAIIRQLNQQDPPKGELVIQLGNISGSLKALNQLRLFMDKCSTYPNIQKAIEILLKHNFKIESLANIVNDNYIKVSDAKRLDRGLDIVLSEEANQSLQEFSTRNERIFAEMTRYFAMPGRYFPPEPKIHTQENFAHMLFQPKPQEAKDSDEITALELTPPKNIS</sequence>
<dbReference type="InterPro" id="IPR011009">
    <property type="entry name" value="Kinase-like_dom_sf"/>
</dbReference>
<feature type="domain" description="Protein kinase" evidence="2">
    <location>
        <begin position="78"/>
        <end position="398"/>
    </location>
</feature>
<evidence type="ECO:0000256" key="1">
    <source>
        <dbReference type="SAM" id="MobiDB-lite"/>
    </source>
</evidence>
<evidence type="ECO:0000313" key="4">
    <source>
        <dbReference type="Proteomes" id="UP000277577"/>
    </source>
</evidence>
<dbReference type="Pfam" id="PF00069">
    <property type="entry name" value="Pkinase"/>
    <property type="match status" value="1"/>
</dbReference>
<feature type="region of interest" description="Disordered" evidence="1">
    <location>
        <begin position="908"/>
        <end position="928"/>
    </location>
</feature>
<dbReference type="Proteomes" id="UP000277577">
    <property type="component" value="Chromosome"/>
</dbReference>
<keyword evidence="3" id="KW-0808">Transferase</keyword>
<dbReference type="RefSeq" id="WP_028382070.1">
    <property type="nucleotide sequence ID" value="NZ_CAAAIT010000002.1"/>
</dbReference>
<dbReference type="SUPFAM" id="SSF56112">
    <property type="entry name" value="Protein kinase-like (PK-like)"/>
    <property type="match status" value="1"/>
</dbReference>
<dbReference type="InterPro" id="IPR000719">
    <property type="entry name" value="Prot_kinase_dom"/>
</dbReference>
<dbReference type="Gene3D" id="1.10.510.10">
    <property type="entry name" value="Transferase(Phosphotransferase) domain 1"/>
    <property type="match status" value="1"/>
</dbReference>
<dbReference type="SMART" id="SM00220">
    <property type="entry name" value="S_TKc"/>
    <property type="match status" value="1"/>
</dbReference>
<reference evidence="3 4" key="1">
    <citation type="submission" date="2018-12" db="EMBL/GenBank/DDBJ databases">
        <authorList>
            <consortium name="Pathogen Informatics"/>
        </authorList>
    </citation>
    <scope>NUCLEOTIDE SEQUENCE [LARGE SCALE GENOMIC DNA]</scope>
    <source>
        <strain evidence="3 4">NCTC11976</strain>
    </source>
</reference>
<dbReference type="PROSITE" id="PS50011">
    <property type="entry name" value="PROTEIN_KINASE_DOM"/>
    <property type="match status" value="1"/>
</dbReference>
<evidence type="ECO:0000313" key="3">
    <source>
        <dbReference type="EMBL" id="VEB36602.1"/>
    </source>
</evidence>